<feature type="non-terminal residue" evidence="1">
    <location>
        <position position="79"/>
    </location>
</feature>
<gene>
    <name evidence="1" type="ORF">EMCG_04625</name>
</gene>
<dbReference type="VEuPathDB" id="FungiDB:EMCG_04625"/>
<feature type="non-terminal residue" evidence="1">
    <location>
        <position position="1"/>
    </location>
</feature>
<proteinExistence type="predicted"/>
<name>A0A0G2HRQ0_9EURO</name>
<comment type="caution">
    <text evidence="1">The sequence shown here is derived from an EMBL/GenBank/DDBJ whole genome shotgun (WGS) entry which is preliminary data.</text>
</comment>
<reference evidence="2" key="1">
    <citation type="journal article" date="2015" name="PLoS Genet.">
        <title>The dynamic genome and transcriptome of the human fungal pathogen Blastomyces and close relative Emmonsia.</title>
        <authorList>
            <person name="Munoz J.F."/>
            <person name="Gauthier G.M."/>
            <person name="Desjardins C.A."/>
            <person name="Gallo J.E."/>
            <person name="Holder J."/>
            <person name="Sullivan T.D."/>
            <person name="Marty A.J."/>
            <person name="Carmen J.C."/>
            <person name="Chen Z."/>
            <person name="Ding L."/>
            <person name="Gujja S."/>
            <person name="Magrini V."/>
            <person name="Misas E."/>
            <person name="Mitreva M."/>
            <person name="Priest M."/>
            <person name="Saif S."/>
            <person name="Whiston E.A."/>
            <person name="Young S."/>
            <person name="Zeng Q."/>
            <person name="Goldman W.E."/>
            <person name="Mardis E.R."/>
            <person name="Taylor J.W."/>
            <person name="McEwen J.G."/>
            <person name="Clay O.K."/>
            <person name="Klein B.S."/>
            <person name="Cuomo C.A."/>
        </authorList>
    </citation>
    <scope>NUCLEOTIDE SEQUENCE [LARGE SCALE GENOMIC DNA]</scope>
    <source>
        <strain evidence="2">UAMH 3008</strain>
    </source>
</reference>
<dbReference type="EMBL" id="LCZI01001494">
    <property type="protein sequence ID" value="KKZ60698.1"/>
    <property type="molecule type" value="Genomic_DNA"/>
</dbReference>
<organism evidence="1 2">
    <name type="scientific">[Emmonsia] crescens</name>
    <dbReference type="NCBI Taxonomy" id="73230"/>
    <lineage>
        <taxon>Eukaryota</taxon>
        <taxon>Fungi</taxon>
        <taxon>Dikarya</taxon>
        <taxon>Ascomycota</taxon>
        <taxon>Pezizomycotina</taxon>
        <taxon>Eurotiomycetes</taxon>
        <taxon>Eurotiomycetidae</taxon>
        <taxon>Onygenales</taxon>
        <taxon>Ajellomycetaceae</taxon>
        <taxon>Emergomyces</taxon>
    </lineage>
</organism>
<dbReference type="OrthoDB" id="3912356at2759"/>
<evidence type="ECO:0000313" key="1">
    <source>
        <dbReference type="EMBL" id="KKZ60698.1"/>
    </source>
</evidence>
<evidence type="ECO:0000313" key="2">
    <source>
        <dbReference type="Proteomes" id="UP000034164"/>
    </source>
</evidence>
<protein>
    <submittedName>
        <fullName evidence="1">Uncharacterized protein</fullName>
    </submittedName>
</protein>
<dbReference type="AlphaFoldDB" id="A0A0G2HRQ0"/>
<dbReference type="Proteomes" id="UP000034164">
    <property type="component" value="Unassembled WGS sequence"/>
</dbReference>
<accession>A0A0G2HRQ0</accession>
<sequence length="79" mass="9201">EFEFIRCSHCSTEFRVVIDKAETRKLAYTRITVWVNAGAWEPSYDTQWRLAASCHSASLHASYSISPEDSLYLSHFDRR</sequence>